<reference evidence="1 2" key="1">
    <citation type="submission" date="2024-04" db="EMBL/GenBank/DDBJ databases">
        <title>Tritrichomonas musculus Genome.</title>
        <authorList>
            <person name="Alves-Ferreira E."/>
            <person name="Grigg M."/>
            <person name="Lorenzi H."/>
            <person name="Galac M."/>
        </authorList>
    </citation>
    <scope>NUCLEOTIDE SEQUENCE [LARGE SCALE GENOMIC DNA]</scope>
    <source>
        <strain evidence="1 2">EAF2021</strain>
    </source>
</reference>
<dbReference type="InterPro" id="IPR036397">
    <property type="entry name" value="RNaseH_sf"/>
</dbReference>
<evidence type="ECO:0000313" key="1">
    <source>
        <dbReference type="EMBL" id="KAK8893136.1"/>
    </source>
</evidence>
<dbReference type="Gene3D" id="3.30.420.10">
    <property type="entry name" value="Ribonuclease H-like superfamily/Ribonuclease H"/>
    <property type="match status" value="1"/>
</dbReference>
<proteinExistence type="predicted"/>
<organism evidence="1 2">
    <name type="scientific">Tritrichomonas musculus</name>
    <dbReference type="NCBI Taxonomy" id="1915356"/>
    <lineage>
        <taxon>Eukaryota</taxon>
        <taxon>Metamonada</taxon>
        <taxon>Parabasalia</taxon>
        <taxon>Tritrichomonadida</taxon>
        <taxon>Tritrichomonadidae</taxon>
        <taxon>Tritrichomonas</taxon>
    </lineage>
</organism>
<evidence type="ECO:0000313" key="2">
    <source>
        <dbReference type="Proteomes" id="UP001470230"/>
    </source>
</evidence>
<name>A0ABR2KQV9_9EUKA</name>
<accession>A0ABR2KQV9</accession>
<gene>
    <name evidence="1" type="ORF">M9Y10_021551</name>
</gene>
<dbReference type="Proteomes" id="UP001470230">
    <property type="component" value="Unassembled WGS sequence"/>
</dbReference>
<sequence length="157" mass="18802">MELEQKMRIKEIGNNKTIITNEGTNISAILRKMFQLNLFREINQCEYHNLNDYNEQNILSITEYHNLNDYNDLYYDQKLCCKPISPKEQKEKDWTEIYYSDFETDTTISPHKPYLNCTVHRDKEKIITKMFIGTNIANELLDYIENGSLTYFHNLKK</sequence>
<comment type="caution">
    <text evidence="1">The sequence shown here is derived from an EMBL/GenBank/DDBJ whole genome shotgun (WGS) entry which is preliminary data.</text>
</comment>
<protein>
    <submittedName>
        <fullName evidence="1">Uncharacterized protein</fullName>
    </submittedName>
</protein>
<dbReference type="EMBL" id="JAPFFF010000003">
    <property type="protein sequence ID" value="KAK8893136.1"/>
    <property type="molecule type" value="Genomic_DNA"/>
</dbReference>
<keyword evidence="2" id="KW-1185">Reference proteome</keyword>